<evidence type="ECO:0000256" key="12">
    <source>
        <dbReference type="ARBA" id="ARBA00038933"/>
    </source>
</evidence>
<evidence type="ECO:0000256" key="11">
    <source>
        <dbReference type="ARBA" id="ARBA00037312"/>
    </source>
</evidence>
<evidence type="ECO:0000256" key="13">
    <source>
        <dbReference type="ARBA" id="ARBA00041474"/>
    </source>
</evidence>
<reference evidence="18 19" key="1">
    <citation type="journal article" date="2024" name="J Genomics">
        <title>Draft genome sequencing and assembly of Favolaschia claudopus CIRM-BRFM 2984 isolated from oak limbs.</title>
        <authorList>
            <person name="Navarro D."/>
            <person name="Drula E."/>
            <person name="Chaduli D."/>
            <person name="Cazenave R."/>
            <person name="Ahrendt S."/>
            <person name="Wang J."/>
            <person name="Lipzen A."/>
            <person name="Daum C."/>
            <person name="Barry K."/>
            <person name="Grigoriev I.V."/>
            <person name="Favel A."/>
            <person name="Rosso M.N."/>
            <person name="Martin F."/>
        </authorList>
    </citation>
    <scope>NUCLEOTIDE SEQUENCE [LARGE SCALE GENOMIC DNA]</scope>
    <source>
        <strain evidence="18 19">CIRM-BRFM 2984</strain>
    </source>
</reference>
<evidence type="ECO:0000256" key="8">
    <source>
        <dbReference type="ARBA" id="ARBA00023180"/>
    </source>
</evidence>
<comment type="catalytic activity">
    <reaction evidence="15">
        <text>[(1-&gt;4)-alpha-D-galacturonosyl](n) + H2O = alpha-D-galacturonate + [(1-&gt;4)-alpha-D-galacturonosyl](n-1)</text>
        <dbReference type="Rhea" id="RHEA:14117"/>
        <dbReference type="Rhea" id="RHEA-COMP:14570"/>
        <dbReference type="Rhea" id="RHEA-COMP:14572"/>
        <dbReference type="ChEBI" id="CHEBI:15377"/>
        <dbReference type="ChEBI" id="CHEBI:58658"/>
        <dbReference type="ChEBI" id="CHEBI:140523"/>
        <dbReference type="EC" id="3.2.1.67"/>
    </reaction>
</comment>
<accession>A0AAW0DGU1</accession>
<keyword evidence="5" id="KW-0677">Repeat</keyword>
<dbReference type="InterPro" id="IPR011050">
    <property type="entry name" value="Pectin_lyase_fold/virulence"/>
</dbReference>
<evidence type="ECO:0000256" key="1">
    <source>
        <dbReference type="ARBA" id="ARBA00004613"/>
    </source>
</evidence>
<comment type="subcellular location">
    <subcellularLocation>
        <location evidence="1">Secreted</location>
    </subcellularLocation>
</comment>
<protein>
    <recommendedName>
        <fullName evidence="12">galacturonan 1,4-alpha-galacturonidase</fullName>
        <ecNumber evidence="12">3.2.1.67</ecNumber>
    </recommendedName>
    <alternativeName>
        <fullName evidence="13">Galacturan 1,4-alpha-galacturonidase C</fullName>
    </alternativeName>
    <alternativeName>
        <fullName evidence="14">Poly(1,4-alpha-D-galacturonide)galacturonohydrolase C</fullName>
    </alternativeName>
</protein>
<organism evidence="18 19">
    <name type="scientific">Favolaschia claudopus</name>
    <dbReference type="NCBI Taxonomy" id="2862362"/>
    <lineage>
        <taxon>Eukaryota</taxon>
        <taxon>Fungi</taxon>
        <taxon>Dikarya</taxon>
        <taxon>Basidiomycota</taxon>
        <taxon>Agaricomycotina</taxon>
        <taxon>Agaricomycetes</taxon>
        <taxon>Agaricomycetidae</taxon>
        <taxon>Agaricales</taxon>
        <taxon>Marasmiineae</taxon>
        <taxon>Mycenaceae</taxon>
        <taxon>Favolaschia</taxon>
    </lineage>
</organism>
<dbReference type="GO" id="GO:0005576">
    <property type="term" value="C:extracellular region"/>
    <property type="evidence" value="ECO:0007669"/>
    <property type="project" value="UniProtKB-SubCell"/>
</dbReference>
<evidence type="ECO:0000256" key="15">
    <source>
        <dbReference type="ARBA" id="ARBA00048766"/>
    </source>
</evidence>
<evidence type="ECO:0000256" key="2">
    <source>
        <dbReference type="ARBA" id="ARBA00008834"/>
    </source>
</evidence>
<dbReference type="GO" id="GO:0071555">
    <property type="term" value="P:cell wall organization"/>
    <property type="evidence" value="ECO:0007669"/>
    <property type="project" value="UniProtKB-KW"/>
</dbReference>
<dbReference type="InterPro" id="IPR012334">
    <property type="entry name" value="Pectin_lyas_fold"/>
</dbReference>
<evidence type="ECO:0000256" key="6">
    <source>
        <dbReference type="ARBA" id="ARBA00022801"/>
    </source>
</evidence>
<dbReference type="GO" id="GO:0005975">
    <property type="term" value="P:carbohydrate metabolic process"/>
    <property type="evidence" value="ECO:0007669"/>
    <property type="project" value="InterPro"/>
</dbReference>
<evidence type="ECO:0000256" key="10">
    <source>
        <dbReference type="ARBA" id="ARBA00023316"/>
    </source>
</evidence>
<proteinExistence type="inferred from homology"/>
<dbReference type="EC" id="3.2.1.67" evidence="12"/>
<dbReference type="EMBL" id="JAWWNJ010000007">
    <property type="protein sequence ID" value="KAK7052027.1"/>
    <property type="molecule type" value="Genomic_DNA"/>
</dbReference>
<evidence type="ECO:0000313" key="18">
    <source>
        <dbReference type="EMBL" id="KAK7052027.1"/>
    </source>
</evidence>
<keyword evidence="9 16" id="KW-0326">Glycosidase</keyword>
<dbReference type="Gene3D" id="2.160.20.10">
    <property type="entry name" value="Single-stranded right-handed beta-helix, Pectin lyase-like"/>
    <property type="match status" value="1"/>
</dbReference>
<dbReference type="Pfam" id="PF00295">
    <property type="entry name" value="Glyco_hydro_28"/>
    <property type="match status" value="1"/>
</dbReference>
<keyword evidence="4 17" id="KW-0732">Signal</keyword>
<evidence type="ECO:0000256" key="14">
    <source>
        <dbReference type="ARBA" id="ARBA00042262"/>
    </source>
</evidence>
<evidence type="ECO:0000256" key="17">
    <source>
        <dbReference type="SAM" id="SignalP"/>
    </source>
</evidence>
<dbReference type="GO" id="GO:0047911">
    <property type="term" value="F:galacturan 1,4-alpha-galacturonidase activity"/>
    <property type="evidence" value="ECO:0007669"/>
    <property type="project" value="UniProtKB-EC"/>
</dbReference>
<evidence type="ECO:0000256" key="9">
    <source>
        <dbReference type="ARBA" id="ARBA00023295"/>
    </source>
</evidence>
<dbReference type="Proteomes" id="UP001362999">
    <property type="component" value="Unassembled WGS sequence"/>
</dbReference>
<feature type="signal peptide" evidence="17">
    <location>
        <begin position="1"/>
        <end position="22"/>
    </location>
</feature>
<keyword evidence="6 16" id="KW-0378">Hydrolase</keyword>
<dbReference type="PANTHER" id="PTHR31736">
    <property type="match status" value="1"/>
</dbReference>
<evidence type="ECO:0000313" key="19">
    <source>
        <dbReference type="Proteomes" id="UP001362999"/>
    </source>
</evidence>
<keyword evidence="8" id="KW-0325">Glycoprotein</keyword>
<evidence type="ECO:0000256" key="3">
    <source>
        <dbReference type="ARBA" id="ARBA00022525"/>
    </source>
</evidence>
<name>A0AAW0DGU1_9AGAR</name>
<sequence length="437" mass="48186">MLPLRVVSLLVTTLSIIPQVVGWSTFVVPHNSSADDLAALASEFSVSSGTERDLAVNSTIIFKKGTTYNFFSAIRFPVLTNVEIKVEGNMSYLDDIPALQAVVAAKGYPGAMMTFTGGTNVTLRGTTDPEWGWIDGHGQAWWDAMEQTNRPHGIWFHNIKRGVIRDMKIFKPVGWNFQTDGSVDVHVFKNTILAKSDTNSFPFNTDGFNAQGANQLFEHNYVVNGDDCVTVTNGSTNITFRDAYCEGSHGLSTTIGSSSNTSFASGENILFENVLMKSGLYGARFKSWTGGPGLTRNVTWRNVRFIDTVFPIYVTQNYFDQETSTRPVIPANPDPNNATHIQDFVFENFSGSIRDVGPQEGSCISDPCWFFVANATGREVVIFDLYPGTAMNITTKNIFAKTESGGEVDVMCNPEDIMNDVGFKCQDGRFIRTTVKF</sequence>
<comment type="function">
    <text evidence="11">Specific in hydrolyzing the terminal glycosidic bond of polygalacturonic acid and oligogalacturonates.</text>
</comment>
<dbReference type="SUPFAM" id="SSF51126">
    <property type="entry name" value="Pectin lyase-like"/>
    <property type="match status" value="1"/>
</dbReference>
<evidence type="ECO:0000256" key="16">
    <source>
        <dbReference type="RuleBase" id="RU361169"/>
    </source>
</evidence>
<keyword evidence="10" id="KW-0961">Cell wall biogenesis/degradation</keyword>
<evidence type="ECO:0000256" key="4">
    <source>
        <dbReference type="ARBA" id="ARBA00022729"/>
    </source>
</evidence>
<dbReference type="PANTHER" id="PTHR31736:SF11">
    <property type="entry name" value="EXOPOLYGALACTURONASE C-RELATED"/>
    <property type="match status" value="1"/>
</dbReference>
<dbReference type="AlphaFoldDB" id="A0AAW0DGU1"/>
<comment type="caution">
    <text evidence="18">The sequence shown here is derived from an EMBL/GenBank/DDBJ whole genome shotgun (WGS) entry which is preliminary data.</text>
</comment>
<dbReference type="GO" id="GO:0004650">
    <property type="term" value="F:polygalacturonase activity"/>
    <property type="evidence" value="ECO:0007669"/>
    <property type="project" value="InterPro"/>
</dbReference>
<gene>
    <name evidence="18" type="ORF">R3P38DRAFT_1633457</name>
</gene>
<evidence type="ECO:0000256" key="5">
    <source>
        <dbReference type="ARBA" id="ARBA00022737"/>
    </source>
</evidence>
<evidence type="ECO:0000256" key="7">
    <source>
        <dbReference type="ARBA" id="ARBA00023157"/>
    </source>
</evidence>
<keyword evidence="7" id="KW-1015">Disulfide bond</keyword>
<comment type="similarity">
    <text evidence="2 16">Belongs to the glycosyl hydrolase 28 family.</text>
</comment>
<keyword evidence="19" id="KW-1185">Reference proteome</keyword>
<feature type="chain" id="PRO_5043833133" description="galacturonan 1,4-alpha-galacturonidase" evidence="17">
    <location>
        <begin position="23"/>
        <end position="437"/>
    </location>
</feature>
<dbReference type="InterPro" id="IPR000743">
    <property type="entry name" value="Glyco_hydro_28"/>
</dbReference>
<keyword evidence="3" id="KW-0964">Secreted</keyword>